<comment type="caution">
    <text evidence="1">The sequence shown here is derived from an EMBL/GenBank/DDBJ whole genome shotgun (WGS) entry which is preliminary data.</text>
</comment>
<name>A0ACC3AJC7_9EURO</name>
<proteinExistence type="predicted"/>
<organism evidence="1 2">
    <name type="scientific">Neophaeococcomyces mojaviensis</name>
    <dbReference type="NCBI Taxonomy" id="3383035"/>
    <lineage>
        <taxon>Eukaryota</taxon>
        <taxon>Fungi</taxon>
        <taxon>Dikarya</taxon>
        <taxon>Ascomycota</taxon>
        <taxon>Pezizomycotina</taxon>
        <taxon>Eurotiomycetes</taxon>
        <taxon>Chaetothyriomycetidae</taxon>
        <taxon>Chaetothyriales</taxon>
        <taxon>Chaetothyriales incertae sedis</taxon>
        <taxon>Neophaeococcomyces</taxon>
    </lineage>
</organism>
<evidence type="ECO:0000313" key="2">
    <source>
        <dbReference type="Proteomes" id="UP001172386"/>
    </source>
</evidence>
<protein>
    <submittedName>
        <fullName evidence="1">Uncharacterized protein</fullName>
    </submittedName>
</protein>
<dbReference type="EMBL" id="JAPDRQ010000008">
    <property type="protein sequence ID" value="KAJ9663511.1"/>
    <property type="molecule type" value="Genomic_DNA"/>
</dbReference>
<accession>A0ACC3AJC7</accession>
<keyword evidence="2" id="KW-1185">Reference proteome</keyword>
<evidence type="ECO:0000313" key="1">
    <source>
        <dbReference type="EMBL" id="KAJ9663511.1"/>
    </source>
</evidence>
<reference evidence="1" key="1">
    <citation type="submission" date="2022-10" db="EMBL/GenBank/DDBJ databases">
        <title>Culturing micro-colonial fungi from biological soil crusts in the Mojave desert and describing Neophaeococcomyces mojavensis, and introducing the new genera and species Taxawa tesnikishii.</title>
        <authorList>
            <person name="Kurbessoian T."/>
            <person name="Stajich J.E."/>
        </authorList>
    </citation>
    <scope>NUCLEOTIDE SEQUENCE</scope>
    <source>
        <strain evidence="1">JES_112</strain>
    </source>
</reference>
<gene>
    <name evidence="1" type="ORF">H2198_000777</name>
</gene>
<dbReference type="Proteomes" id="UP001172386">
    <property type="component" value="Unassembled WGS sequence"/>
</dbReference>
<sequence>MTYIFVENSPCFNVAGSPDPDDLSYCQCCDNSREYSAAINTCPESDLSFIGLPKFMNHTTALSPWNKEFNCSPILNSDQCASTFGFRLGAGTTFYDPVSPPAGVPGTKPLSDIGTLTTFPAPQTYTLTISQAGYTSTITMVPSNAKSAATATAAGGSGQAKGGSSSSLPSSSGSSSSSTSAGHRENGRLHVVGLLVGLIAFAFL</sequence>